<reference evidence="4 5" key="1">
    <citation type="submission" date="2018-12" db="EMBL/GenBank/DDBJ databases">
        <authorList>
            <person name="Toschakov S.V."/>
        </authorList>
    </citation>
    <scope>NUCLEOTIDE SEQUENCE [LARGE SCALE GENOMIC DNA]</scope>
    <source>
        <strain evidence="4 5">GM2012</strain>
    </source>
</reference>
<dbReference type="Proteomes" id="UP000280296">
    <property type="component" value="Unassembled WGS sequence"/>
</dbReference>
<keyword evidence="5" id="KW-1185">Reference proteome</keyword>
<keyword evidence="1" id="KW-0175">Coiled coil</keyword>
<organism evidence="4 5">
    <name type="scientific">Tautonia sociabilis</name>
    <dbReference type="NCBI Taxonomy" id="2080755"/>
    <lineage>
        <taxon>Bacteria</taxon>
        <taxon>Pseudomonadati</taxon>
        <taxon>Planctomycetota</taxon>
        <taxon>Planctomycetia</taxon>
        <taxon>Isosphaerales</taxon>
        <taxon>Isosphaeraceae</taxon>
        <taxon>Tautonia</taxon>
    </lineage>
</organism>
<feature type="chain" id="PRO_5019509615" description="Periplasmic heavy metal sensor" evidence="3">
    <location>
        <begin position="23"/>
        <end position="130"/>
    </location>
</feature>
<evidence type="ECO:0000256" key="1">
    <source>
        <dbReference type="SAM" id="Coils"/>
    </source>
</evidence>
<gene>
    <name evidence="4" type="ORF">TsocGM_25435</name>
</gene>
<evidence type="ECO:0000256" key="2">
    <source>
        <dbReference type="SAM" id="MobiDB-lite"/>
    </source>
</evidence>
<dbReference type="RefSeq" id="WP_126728267.1">
    <property type="nucleotide sequence ID" value="NZ_RYZH01000104.1"/>
</dbReference>
<evidence type="ECO:0008006" key="6">
    <source>
        <dbReference type="Google" id="ProtNLM"/>
    </source>
</evidence>
<keyword evidence="3" id="KW-0732">Signal</keyword>
<feature type="coiled-coil region" evidence="1">
    <location>
        <begin position="77"/>
        <end position="104"/>
    </location>
</feature>
<dbReference type="AlphaFoldDB" id="A0A432MCL1"/>
<sequence length="130" mass="14195">MLNSLRATAIALALVGSSIALGYSAGAQDDSKPPGTVDRPAQEGTPSKTYPPYRRLPTYFGLVGVSDQQKQDIYAIRGRYREEIAALEQRIQELKRQELSECEAVLTEAQQKLLNQIRAARGGRSDSSGN</sequence>
<dbReference type="OrthoDB" id="214204at2"/>
<reference evidence="4 5" key="2">
    <citation type="submission" date="2019-01" db="EMBL/GenBank/DDBJ databases">
        <title>Tautonia sociabilis, a novel thermotolerant planctomycete of Isosphaeraceae family, isolated from a 4000 m deep subterranean habitat.</title>
        <authorList>
            <person name="Kovaleva O.L."/>
            <person name="Elcheninov A.G."/>
            <person name="Van Heerden E."/>
            <person name="Toshchakov S.V."/>
            <person name="Novikov A."/>
            <person name="Bonch-Osmolovskaya E.A."/>
            <person name="Kublanov I.V."/>
        </authorList>
    </citation>
    <scope>NUCLEOTIDE SEQUENCE [LARGE SCALE GENOMIC DNA]</scope>
    <source>
        <strain evidence="4 5">GM2012</strain>
    </source>
</reference>
<evidence type="ECO:0000313" key="4">
    <source>
        <dbReference type="EMBL" id="RUL81239.1"/>
    </source>
</evidence>
<feature type="region of interest" description="Disordered" evidence="2">
    <location>
        <begin position="25"/>
        <end position="51"/>
    </location>
</feature>
<protein>
    <recommendedName>
        <fullName evidence="6">Periplasmic heavy metal sensor</fullName>
    </recommendedName>
</protein>
<feature type="signal peptide" evidence="3">
    <location>
        <begin position="1"/>
        <end position="22"/>
    </location>
</feature>
<name>A0A432MCL1_9BACT</name>
<accession>A0A432MCL1</accession>
<evidence type="ECO:0000313" key="5">
    <source>
        <dbReference type="Proteomes" id="UP000280296"/>
    </source>
</evidence>
<comment type="caution">
    <text evidence="4">The sequence shown here is derived from an EMBL/GenBank/DDBJ whole genome shotgun (WGS) entry which is preliminary data.</text>
</comment>
<dbReference type="EMBL" id="RYZH01000104">
    <property type="protein sequence ID" value="RUL81239.1"/>
    <property type="molecule type" value="Genomic_DNA"/>
</dbReference>
<proteinExistence type="predicted"/>
<evidence type="ECO:0000256" key="3">
    <source>
        <dbReference type="SAM" id="SignalP"/>
    </source>
</evidence>